<gene>
    <name evidence="1" type="ORF">SAMN05192548_100837</name>
</gene>
<dbReference type="GeneID" id="301982525"/>
<dbReference type="RefSeq" id="WP_235004841.1">
    <property type="nucleotide sequence ID" value="NZ_CADFGY010000010.1"/>
</dbReference>
<proteinExistence type="predicted"/>
<sequence length="237" mass="24844">MLNRSLVTVRVVARPPGAARAVSGRAIFAVLALAGLVAACAAPTPGPMQLKVTQQQQLVPPANDTLPVSLRVEREEVLQDVLSAVGDETYSCRRSGPTLSWTPTGAEATLVDQARNSVGTVMPNRMFNAYDGSYVIGRLVGDEPVTPGALPWQRLATRFNTGERTGEGRFARTTSIQRVLTSGGLPPDPVCGQEGLSLFVPYSATYLFYRAADPSAVAPSPADAAAAPPLNAASAVE</sequence>
<dbReference type="Pfam" id="PF11937">
    <property type="entry name" value="DUF3455"/>
    <property type="match status" value="1"/>
</dbReference>
<dbReference type="InterPro" id="IPR021851">
    <property type="entry name" value="DUF3455"/>
</dbReference>
<reference evidence="1 2" key="1">
    <citation type="submission" date="2016-11" db="EMBL/GenBank/DDBJ databases">
        <authorList>
            <person name="Jaros S."/>
            <person name="Januszkiewicz K."/>
            <person name="Wedrychowicz H."/>
        </authorList>
    </citation>
    <scope>NUCLEOTIDE SEQUENCE [LARGE SCALE GENOMIC DNA]</scope>
    <source>
        <strain evidence="1 2">LMG 20594</strain>
    </source>
</reference>
<evidence type="ECO:0000313" key="2">
    <source>
        <dbReference type="Proteomes" id="UP000184395"/>
    </source>
</evidence>
<evidence type="ECO:0008006" key="3">
    <source>
        <dbReference type="Google" id="ProtNLM"/>
    </source>
</evidence>
<dbReference type="STRING" id="169427.SAMN05192548_100837"/>
<dbReference type="EMBL" id="FRAB01000008">
    <property type="protein sequence ID" value="SHJ85568.1"/>
    <property type="molecule type" value="Genomic_DNA"/>
</dbReference>
<dbReference type="AlphaFoldDB" id="A0A1M6MQ07"/>
<accession>A0A1M6MQ07</accession>
<evidence type="ECO:0000313" key="1">
    <source>
        <dbReference type="EMBL" id="SHJ85568.1"/>
    </source>
</evidence>
<dbReference type="PANTHER" id="PTHR35567">
    <property type="entry name" value="MALATE DEHYDROGENASE (AFU_ORTHOLOGUE AFUA_2G13800)"/>
    <property type="match status" value="1"/>
</dbReference>
<dbReference type="PANTHER" id="PTHR35567:SF1">
    <property type="entry name" value="CONSERVED FUNGAL PROTEIN (AFU_ORTHOLOGUE AFUA_1G14230)"/>
    <property type="match status" value="1"/>
</dbReference>
<name>A0A1M6MQ07_9BURK</name>
<dbReference type="Proteomes" id="UP000184395">
    <property type="component" value="Unassembled WGS sequence"/>
</dbReference>
<organism evidence="1 2">
    <name type="scientific">Paraburkholderia terricola</name>
    <dbReference type="NCBI Taxonomy" id="169427"/>
    <lineage>
        <taxon>Bacteria</taxon>
        <taxon>Pseudomonadati</taxon>
        <taxon>Pseudomonadota</taxon>
        <taxon>Betaproteobacteria</taxon>
        <taxon>Burkholderiales</taxon>
        <taxon>Burkholderiaceae</taxon>
        <taxon>Paraburkholderia</taxon>
    </lineage>
</organism>
<protein>
    <recommendedName>
        <fullName evidence="3">DUF3455 domain-containing protein</fullName>
    </recommendedName>
</protein>